<organism evidence="11 12">
    <name type="scientific">Paramesorhizobium deserti</name>
    <dbReference type="NCBI Taxonomy" id="1494590"/>
    <lineage>
        <taxon>Bacteria</taxon>
        <taxon>Pseudomonadati</taxon>
        <taxon>Pseudomonadota</taxon>
        <taxon>Alphaproteobacteria</taxon>
        <taxon>Hyphomicrobiales</taxon>
        <taxon>Phyllobacteriaceae</taxon>
        <taxon>Paramesorhizobium</taxon>
    </lineage>
</organism>
<dbReference type="EMBL" id="LNTU01000011">
    <property type="protein sequence ID" value="KXF77860.1"/>
    <property type="molecule type" value="Genomic_DNA"/>
</dbReference>
<keyword evidence="6 9" id="KW-1133">Transmembrane helix</keyword>
<evidence type="ECO:0000313" key="11">
    <source>
        <dbReference type="EMBL" id="KXF77860.1"/>
    </source>
</evidence>
<name>A0A135HXD6_9HYPH</name>
<evidence type="ECO:0000259" key="10">
    <source>
        <dbReference type="Pfam" id="PF04290"/>
    </source>
</evidence>
<evidence type="ECO:0000256" key="3">
    <source>
        <dbReference type="ARBA" id="ARBA00022475"/>
    </source>
</evidence>
<evidence type="ECO:0000256" key="7">
    <source>
        <dbReference type="ARBA" id="ARBA00023136"/>
    </source>
</evidence>
<dbReference type="STRING" id="1494590.ATN84_25290"/>
<keyword evidence="7 9" id="KW-0472">Membrane</keyword>
<evidence type="ECO:0000256" key="4">
    <source>
        <dbReference type="ARBA" id="ARBA00022519"/>
    </source>
</evidence>
<accession>A0A135HXD6</accession>
<feature type="transmembrane region" description="Helical" evidence="9">
    <location>
        <begin position="12"/>
        <end position="30"/>
    </location>
</feature>
<feature type="transmembrane region" description="Helical" evidence="9">
    <location>
        <begin position="45"/>
        <end position="62"/>
    </location>
</feature>
<dbReference type="Proteomes" id="UP000070107">
    <property type="component" value="Unassembled WGS sequence"/>
</dbReference>
<dbReference type="GO" id="GO:0005886">
    <property type="term" value="C:plasma membrane"/>
    <property type="evidence" value="ECO:0007669"/>
    <property type="project" value="UniProtKB-SubCell"/>
</dbReference>
<dbReference type="GO" id="GO:0022857">
    <property type="term" value="F:transmembrane transporter activity"/>
    <property type="evidence" value="ECO:0007669"/>
    <property type="project" value="UniProtKB-UniRule"/>
</dbReference>
<dbReference type="AlphaFoldDB" id="A0A135HXD6"/>
<dbReference type="PANTHER" id="PTHR35011">
    <property type="entry name" value="2,3-DIKETO-L-GULONATE TRAP TRANSPORTER SMALL PERMEASE PROTEIN YIAM"/>
    <property type="match status" value="1"/>
</dbReference>
<evidence type="ECO:0000256" key="2">
    <source>
        <dbReference type="ARBA" id="ARBA00022448"/>
    </source>
</evidence>
<dbReference type="RefSeq" id="WP_068881362.1">
    <property type="nucleotide sequence ID" value="NZ_LNTU01000011.1"/>
</dbReference>
<reference evidence="11 12" key="1">
    <citation type="submission" date="2015-11" db="EMBL/GenBank/DDBJ databases">
        <title>Draft genome sequence of Paramesorhizobium deserti A-3-E, a strain highly resistant to diverse beta-lactam antibiotics.</title>
        <authorList>
            <person name="Lv R."/>
            <person name="Yang X."/>
            <person name="Fang N."/>
            <person name="Guo J."/>
            <person name="Luo X."/>
            <person name="Peng F."/>
            <person name="Yang R."/>
            <person name="Cui Y."/>
            <person name="Fang C."/>
            <person name="Song Y."/>
        </authorList>
    </citation>
    <scope>NUCLEOTIDE SEQUENCE [LARGE SCALE GENOMIC DNA]</scope>
    <source>
        <strain evidence="11 12">A-3-E</strain>
    </source>
</reference>
<evidence type="ECO:0000313" key="12">
    <source>
        <dbReference type="Proteomes" id="UP000070107"/>
    </source>
</evidence>
<feature type="transmembrane region" description="Helical" evidence="9">
    <location>
        <begin position="125"/>
        <end position="143"/>
    </location>
</feature>
<evidence type="ECO:0000256" key="9">
    <source>
        <dbReference type="RuleBase" id="RU369079"/>
    </source>
</evidence>
<dbReference type="Pfam" id="PF04290">
    <property type="entry name" value="DctQ"/>
    <property type="match status" value="1"/>
</dbReference>
<feature type="transmembrane region" description="Helical" evidence="9">
    <location>
        <begin position="83"/>
        <end position="105"/>
    </location>
</feature>
<protein>
    <recommendedName>
        <fullName evidence="9">TRAP transporter small permease protein</fullName>
    </recommendedName>
</protein>
<comment type="subunit">
    <text evidence="9">The complex comprises the extracytoplasmic solute receptor protein and the two transmembrane proteins.</text>
</comment>
<keyword evidence="3" id="KW-1003">Cell membrane</keyword>
<comment type="similarity">
    <text evidence="8 9">Belongs to the TRAP transporter small permease family.</text>
</comment>
<sequence length="158" mass="17827">MQTRRLYSPEGIAATLIFIVLIAVLLVQVLGRTPLFRGPVWTEELARWLWVWMAFIGIGEAERTNSQLRMDLLAGFLGRKARFWLFTAIDVAYFAIVANLVWIGWKTVTRTWSNASVTLPVPDGMLYLAAFVALLLVLLRIVLRIIGLGRRDGEGIVL</sequence>
<feature type="domain" description="Tripartite ATP-independent periplasmic transporters DctQ component" evidence="10">
    <location>
        <begin position="21"/>
        <end position="148"/>
    </location>
</feature>
<dbReference type="GO" id="GO:0015740">
    <property type="term" value="P:C4-dicarboxylate transport"/>
    <property type="evidence" value="ECO:0007669"/>
    <property type="project" value="TreeGrafter"/>
</dbReference>
<dbReference type="InterPro" id="IPR055348">
    <property type="entry name" value="DctQ"/>
</dbReference>
<keyword evidence="2 9" id="KW-0813">Transport</keyword>
<evidence type="ECO:0000256" key="5">
    <source>
        <dbReference type="ARBA" id="ARBA00022692"/>
    </source>
</evidence>
<evidence type="ECO:0000256" key="8">
    <source>
        <dbReference type="ARBA" id="ARBA00038436"/>
    </source>
</evidence>
<comment type="caution">
    <text evidence="11">The sequence shown here is derived from an EMBL/GenBank/DDBJ whole genome shotgun (WGS) entry which is preliminary data.</text>
</comment>
<gene>
    <name evidence="11" type="ORF">ATN84_25290</name>
</gene>
<evidence type="ECO:0000256" key="6">
    <source>
        <dbReference type="ARBA" id="ARBA00022989"/>
    </source>
</evidence>
<proteinExistence type="inferred from homology"/>
<dbReference type="PANTHER" id="PTHR35011:SF2">
    <property type="entry name" value="2,3-DIKETO-L-GULONATE TRAP TRANSPORTER SMALL PERMEASE PROTEIN YIAM"/>
    <property type="match status" value="1"/>
</dbReference>
<comment type="subcellular location">
    <subcellularLocation>
        <location evidence="1 9">Cell inner membrane</location>
        <topology evidence="1 9">Multi-pass membrane protein</topology>
    </subcellularLocation>
</comment>
<evidence type="ECO:0000256" key="1">
    <source>
        <dbReference type="ARBA" id="ARBA00004429"/>
    </source>
</evidence>
<comment type="function">
    <text evidence="9">Part of the tripartite ATP-independent periplasmic (TRAP) transport system.</text>
</comment>
<keyword evidence="5 9" id="KW-0812">Transmembrane</keyword>
<dbReference type="InterPro" id="IPR007387">
    <property type="entry name" value="TRAP_DctQ"/>
</dbReference>
<dbReference type="OrthoDB" id="8449485at2"/>
<keyword evidence="4 9" id="KW-0997">Cell inner membrane</keyword>
<keyword evidence="12" id="KW-1185">Reference proteome</keyword>